<dbReference type="AlphaFoldDB" id="A0A8G2DZE4"/>
<dbReference type="OrthoDB" id="5512127at2"/>
<dbReference type="EMBL" id="SEOO01000017">
    <property type="protein sequence ID" value="RYM10515.1"/>
    <property type="molecule type" value="Genomic_DNA"/>
</dbReference>
<comment type="caution">
    <text evidence="1">The sequence shown here is derived from an EMBL/GenBank/DDBJ whole genome shotgun (WGS) entry which is preliminary data.</text>
</comment>
<evidence type="ECO:0008006" key="3">
    <source>
        <dbReference type="Google" id="ProtNLM"/>
    </source>
</evidence>
<evidence type="ECO:0000313" key="1">
    <source>
        <dbReference type="EMBL" id="RYM10515.1"/>
    </source>
</evidence>
<dbReference type="Gene3D" id="1.10.357.10">
    <property type="entry name" value="Tetracycline Repressor, domain 2"/>
    <property type="match status" value="1"/>
</dbReference>
<gene>
    <name evidence="1" type="ORF">EWH12_11705</name>
</gene>
<proteinExistence type="predicted"/>
<reference evidence="1 2" key="1">
    <citation type="submission" date="2019-02" db="EMBL/GenBank/DDBJ databases">
        <authorList>
            <person name="Feng G."/>
        </authorList>
    </citation>
    <scope>NUCLEOTIDE SEQUENCE [LARGE SCALE GENOMIC DNA]</scope>
    <source>
        <strain evidence="1 2">CCTCC AB 2011146</strain>
    </source>
</reference>
<sequence>MAHLAAGLRFGVMTMFAVGPDRKRAPRIAGPAFATSSLEQTLSAVEARLRAHIQTGEMRDVDPCGPAVALVSPVLLSFLHQHELGGGRVRPLDLDAFVNEHAAAFVRAWGALSG</sequence>
<organism evidence="1 2">
    <name type="scientific">Sphingobium cupriresistens</name>
    <dbReference type="NCBI Taxonomy" id="1132417"/>
    <lineage>
        <taxon>Bacteria</taxon>
        <taxon>Pseudomonadati</taxon>
        <taxon>Pseudomonadota</taxon>
        <taxon>Alphaproteobacteria</taxon>
        <taxon>Sphingomonadales</taxon>
        <taxon>Sphingomonadaceae</taxon>
        <taxon>Sphingobium</taxon>
    </lineage>
</organism>
<accession>A0A8G2DZE4</accession>
<evidence type="ECO:0000313" key="2">
    <source>
        <dbReference type="Proteomes" id="UP000291572"/>
    </source>
</evidence>
<protein>
    <recommendedName>
        <fullName evidence="3">Transcriptional regulator TetR C-terminal Proteobacteria type domain-containing protein</fullName>
    </recommendedName>
</protein>
<name>A0A8G2DZE4_9SPHN</name>
<dbReference type="Proteomes" id="UP000291572">
    <property type="component" value="Unassembled WGS sequence"/>
</dbReference>
<dbReference type="RefSeq" id="WP_129926699.1">
    <property type="nucleotide sequence ID" value="NZ_SEOO01000017.1"/>
</dbReference>